<protein>
    <submittedName>
        <fullName evidence="1">Uncharacterized protein</fullName>
    </submittedName>
</protein>
<reference evidence="1 2" key="1">
    <citation type="submission" date="2019-03" db="EMBL/GenBank/DDBJ databases">
        <title>Freshwater and sediment microbial communities from various areas in North America, analyzing microbe dynamics in response to fracking.</title>
        <authorList>
            <person name="Lamendella R."/>
        </authorList>
    </citation>
    <scope>NUCLEOTIDE SEQUENCE [LARGE SCALE GENOMIC DNA]</scope>
    <source>
        <strain evidence="1 2">114D</strain>
    </source>
</reference>
<sequence>MIEFDLDKQTIKDLEIFAEKSTANSISKFYNQTKTFGGKSKFWISIDSQIL</sequence>
<organism evidence="1 2">
    <name type="scientific">Sunxiuqinia elliptica</name>
    <dbReference type="NCBI Taxonomy" id="655355"/>
    <lineage>
        <taxon>Bacteria</taxon>
        <taxon>Pseudomonadati</taxon>
        <taxon>Bacteroidota</taxon>
        <taxon>Bacteroidia</taxon>
        <taxon>Marinilabiliales</taxon>
        <taxon>Prolixibacteraceae</taxon>
        <taxon>Sunxiuqinia</taxon>
    </lineage>
</organism>
<dbReference type="Proteomes" id="UP000294848">
    <property type="component" value="Unassembled WGS sequence"/>
</dbReference>
<dbReference type="AlphaFoldDB" id="A0A4R6GR38"/>
<dbReference type="EMBL" id="SNWI01000009">
    <property type="protein sequence ID" value="TDN97666.1"/>
    <property type="molecule type" value="Genomic_DNA"/>
</dbReference>
<name>A0A4R6GR38_9BACT</name>
<dbReference type="RefSeq" id="WP_208112451.1">
    <property type="nucleotide sequence ID" value="NZ_SNWV01000003.1"/>
</dbReference>
<proteinExistence type="predicted"/>
<gene>
    <name evidence="1" type="ORF">DET52_10968</name>
</gene>
<accession>A0A4R6GR38</accession>
<evidence type="ECO:0000313" key="1">
    <source>
        <dbReference type="EMBL" id="TDN97666.1"/>
    </source>
</evidence>
<comment type="caution">
    <text evidence="1">The sequence shown here is derived from an EMBL/GenBank/DDBJ whole genome shotgun (WGS) entry which is preliminary data.</text>
</comment>
<evidence type="ECO:0000313" key="2">
    <source>
        <dbReference type="Proteomes" id="UP000294848"/>
    </source>
</evidence>